<dbReference type="PIRSF" id="PIRSF006816">
    <property type="entry name" value="Cyc3_hyd_g"/>
    <property type="match status" value="1"/>
</dbReference>
<dbReference type="Proteomes" id="UP001210339">
    <property type="component" value="Chromosome"/>
</dbReference>
<evidence type="ECO:0000256" key="3">
    <source>
        <dbReference type="ARBA" id="ARBA00022630"/>
    </source>
</evidence>
<keyword evidence="6" id="KW-0274">FAD</keyword>
<accession>A0ABY7QSM4</accession>
<dbReference type="Gene3D" id="2.10.240.10">
    <property type="entry name" value="Dihydroorotate dehydrogenase, electron transfer subunit"/>
    <property type="match status" value="1"/>
</dbReference>
<dbReference type="SUPFAM" id="SSF63380">
    <property type="entry name" value="Riboflavin synthase domain-like"/>
    <property type="match status" value="1"/>
</dbReference>
<evidence type="ECO:0000259" key="11">
    <source>
        <dbReference type="PROSITE" id="PS51384"/>
    </source>
</evidence>
<keyword evidence="3" id="KW-0285">Flavoprotein</keyword>
<name>A0ABY7QSM4_9FIRM</name>
<evidence type="ECO:0000313" key="13">
    <source>
        <dbReference type="Proteomes" id="UP001210339"/>
    </source>
</evidence>
<dbReference type="InterPro" id="IPR050353">
    <property type="entry name" value="PyrK_electron_transfer"/>
</dbReference>
<proteinExistence type="inferred from homology"/>
<dbReference type="InterPro" id="IPR039261">
    <property type="entry name" value="FNR_nucleotide-bd"/>
</dbReference>
<keyword evidence="4" id="KW-0001">2Fe-2S</keyword>
<evidence type="ECO:0000256" key="10">
    <source>
        <dbReference type="ARBA" id="ARBA00034078"/>
    </source>
</evidence>
<dbReference type="NCBIfam" id="NF000798">
    <property type="entry name" value="PRK00054.1-3"/>
    <property type="match status" value="1"/>
</dbReference>
<dbReference type="Pfam" id="PF10418">
    <property type="entry name" value="DHODB_Fe-S_bind"/>
    <property type="match status" value="1"/>
</dbReference>
<dbReference type="PROSITE" id="PS51384">
    <property type="entry name" value="FAD_FR"/>
    <property type="match status" value="1"/>
</dbReference>
<sequence length="234" mass="25874">MAKVLWNTHIDSNYYLIKVDQVDDVKPGQFYMLRAWDKYPILSRPISIYDADEEGLTFFYEVRGEGTQRIRDLEPGDELTCYGPYGNSFNAEGVDAVTLVGGSVGAAPFYYLAKVLRRNNPKCRIEFYLGERETQSLETAFSDLDVNLHVKKGGLITEDLTYDTKLLYTCGPDPMMRAVTLAALDAGCDVMISLDNRMGCGVGACLSCTCTTKSGNKRACVEGPVFEGGDVYGK</sequence>
<dbReference type="PANTHER" id="PTHR43513:SF3">
    <property type="entry name" value="DIHYDROOROTATE DEHYDROGENASE B (NAD(+)), ELECTRON TRANSFER SUBUNIT-RELATED"/>
    <property type="match status" value="1"/>
</dbReference>
<dbReference type="InterPro" id="IPR037117">
    <property type="entry name" value="Dihydroorotate_DH_ele_sf"/>
</dbReference>
<reference evidence="12 13" key="1">
    <citation type="submission" date="2023-01" db="EMBL/GenBank/DDBJ databases">
        <authorList>
            <person name="Lee S.H."/>
            <person name="Jung H.S."/>
            <person name="Yun J.U."/>
        </authorList>
    </citation>
    <scope>NUCLEOTIDE SEQUENCE [LARGE SCALE GENOMIC DNA]</scope>
    <source>
        <strain evidence="12 13">CBA3646</strain>
    </source>
</reference>
<evidence type="ECO:0000256" key="7">
    <source>
        <dbReference type="ARBA" id="ARBA00022982"/>
    </source>
</evidence>
<keyword evidence="8" id="KW-0408">Iron</keyword>
<evidence type="ECO:0000256" key="8">
    <source>
        <dbReference type="ARBA" id="ARBA00023004"/>
    </source>
</evidence>
<evidence type="ECO:0000256" key="9">
    <source>
        <dbReference type="ARBA" id="ARBA00023014"/>
    </source>
</evidence>
<evidence type="ECO:0000256" key="5">
    <source>
        <dbReference type="ARBA" id="ARBA00022723"/>
    </source>
</evidence>
<dbReference type="Gene3D" id="3.40.50.80">
    <property type="entry name" value="Nucleotide-binding domain of ferredoxin-NADP reductase (FNR) module"/>
    <property type="match status" value="1"/>
</dbReference>
<dbReference type="SUPFAM" id="SSF52343">
    <property type="entry name" value="Ferredoxin reductase-like, C-terminal NADP-linked domain"/>
    <property type="match status" value="1"/>
</dbReference>
<keyword evidence="9" id="KW-0411">Iron-sulfur</keyword>
<gene>
    <name evidence="12" type="ORF">O6R05_07240</name>
</gene>
<dbReference type="InterPro" id="IPR012165">
    <property type="entry name" value="Cyt_c3_hydrogenase_gsu"/>
</dbReference>
<evidence type="ECO:0000256" key="2">
    <source>
        <dbReference type="ARBA" id="ARBA00022448"/>
    </source>
</evidence>
<organism evidence="12 13">
    <name type="scientific">Peptoniphilus equinus</name>
    <dbReference type="NCBI Taxonomy" id="3016343"/>
    <lineage>
        <taxon>Bacteria</taxon>
        <taxon>Bacillati</taxon>
        <taxon>Bacillota</taxon>
        <taxon>Tissierellia</taxon>
        <taxon>Tissierellales</taxon>
        <taxon>Peptoniphilaceae</taxon>
        <taxon>Peptoniphilus</taxon>
    </lineage>
</organism>
<comment type="cofactor">
    <cofactor evidence="10">
        <name>[2Fe-2S] cluster</name>
        <dbReference type="ChEBI" id="CHEBI:190135"/>
    </cofactor>
</comment>
<evidence type="ECO:0000313" key="12">
    <source>
        <dbReference type="EMBL" id="WBW49789.1"/>
    </source>
</evidence>
<keyword evidence="7" id="KW-0249">Electron transport</keyword>
<dbReference type="InterPro" id="IPR017927">
    <property type="entry name" value="FAD-bd_FR_type"/>
</dbReference>
<keyword evidence="13" id="KW-1185">Reference proteome</keyword>
<dbReference type="InterPro" id="IPR019480">
    <property type="entry name" value="Dihydroorotate_DH_Fe-S-bd"/>
</dbReference>
<evidence type="ECO:0000256" key="1">
    <source>
        <dbReference type="ARBA" id="ARBA00006422"/>
    </source>
</evidence>
<dbReference type="InterPro" id="IPR017938">
    <property type="entry name" value="Riboflavin_synthase-like_b-brl"/>
</dbReference>
<keyword evidence="5" id="KW-0479">Metal-binding</keyword>
<dbReference type="PANTHER" id="PTHR43513">
    <property type="entry name" value="DIHYDROOROTATE DEHYDROGENASE B (NAD(+)), ELECTRON TRANSFER SUBUNIT"/>
    <property type="match status" value="1"/>
</dbReference>
<evidence type="ECO:0000256" key="4">
    <source>
        <dbReference type="ARBA" id="ARBA00022714"/>
    </source>
</evidence>
<dbReference type="Gene3D" id="2.40.30.10">
    <property type="entry name" value="Translation factors"/>
    <property type="match status" value="1"/>
</dbReference>
<dbReference type="RefSeq" id="WP_271191320.1">
    <property type="nucleotide sequence ID" value="NZ_CP115667.1"/>
</dbReference>
<feature type="domain" description="FAD-binding FR-type" evidence="11">
    <location>
        <begin position="1"/>
        <end position="91"/>
    </location>
</feature>
<dbReference type="EMBL" id="CP115667">
    <property type="protein sequence ID" value="WBW49789.1"/>
    <property type="molecule type" value="Genomic_DNA"/>
</dbReference>
<evidence type="ECO:0000256" key="6">
    <source>
        <dbReference type="ARBA" id="ARBA00022827"/>
    </source>
</evidence>
<comment type="similarity">
    <text evidence="1">Belongs to the PyrK family.</text>
</comment>
<keyword evidence="2" id="KW-0813">Transport</keyword>
<protein>
    <submittedName>
        <fullName evidence="12">Dihydroorotate dehydrogenase electron transfer subunit</fullName>
    </submittedName>
</protein>